<accession>A0ABQ9IH37</accession>
<proteinExistence type="predicted"/>
<comment type="caution">
    <text evidence="1">The sequence shown here is derived from an EMBL/GenBank/DDBJ whole genome shotgun (WGS) entry which is preliminary data.</text>
</comment>
<gene>
    <name evidence="1" type="ORF">PR048_001317</name>
</gene>
<keyword evidence="2" id="KW-1185">Reference proteome</keyword>
<sequence>MFVSSTARRLNFSNTAGDFVDYCRFPAKRNLTEERRRMCEFGKITWLDYSPSKANRVRFPADSLPDFRTWETCQKLPLVGGLTRGCPALTCFPFWRCSILTSLHLIGSRDLDVKSRPNLFTHSFFCHVSEDGWKNDNWRKAHKIDFKRAYTEVIFAIGSEFIMHALDDSEPIADLQENKMPGEDLEVPGAAAGAGAIKLAKMSKVRTQPEFDVSPAAGEKAAGVRDGFQRRDEIAQALLRHTGASRKGRPTKTLRDPLNTHAANGAFRTCDRDHNPSIQCTASPLKEAPWDICVTERGNEAIHTTGPLLKDSPCRNDAAVTRTLERHITHAGAIFILLGMLLLLKDGGVL</sequence>
<dbReference type="EMBL" id="JARBHB010000001">
    <property type="protein sequence ID" value="KAJ8895976.1"/>
    <property type="molecule type" value="Genomic_DNA"/>
</dbReference>
<dbReference type="Proteomes" id="UP001159363">
    <property type="component" value="Chromosome 1"/>
</dbReference>
<organism evidence="1 2">
    <name type="scientific">Dryococelus australis</name>
    <dbReference type="NCBI Taxonomy" id="614101"/>
    <lineage>
        <taxon>Eukaryota</taxon>
        <taxon>Metazoa</taxon>
        <taxon>Ecdysozoa</taxon>
        <taxon>Arthropoda</taxon>
        <taxon>Hexapoda</taxon>
        <taxon>Insecta</taxon>
        <taxon>Pterygota</taxon>
        <taxon>Neoptera</taxon>
        <taxon>Polyneoptera</taxon>
        <taxon>Phasmatodea</taxon>
        <taxon>Verophasmatodea</taxon>
        <taxon>Anareolatae</taxon>
        <taxon>Phasmatidae</taxon>
        <taxon>Eurycanthinae</taxon>
        <taxon>Dryococelus</taxon>
    </lineage>
</organism>
<reference evidence="1 2" key="1">
    <citation type="submission" date="2023-02" db="EMBL/GenBank/DDBJ databases">
        <title>LHISI_Scaffold_Assembly.</title>
        <authorList>
            <person name="Stuart O.P."/>
            <person name="Cleave R."/>
            <person name="Magrath M.J.L."/>
            <person name="Mikheyev A.S."/>
        </authorList>
    </citation>
    <scope>NUCLEOTIDE SEQUENCE [LARGE SCALE GENOMIC DNA]</scope>
    <source>
        <strain evidence="1">Daus_M_001</strain>
        <tissue evidence="1">Leg muscle</tissue>
    </source>
</reference>
<protein>
    <submittedName>
        <fullName evidence="1">Uncharacterized protein</fullName>
    </submittedName>
</protein>
<evidence type="ECO:0000313" key="2">
    <source>
        <dbReference type="Proteomes" id="UP001159363"/>
    </source>
</evidence>
<name>A0ABQ9IH37_9NEOP</name>
<evidence type="ECO:0000313" key="1">
    <source>
        <dbReference type="EMBL" id="KAJ8895976.1"/>
    </source>
</evidence>